<reference evidence="2" key="1">
    <citation type="journal article" date="2019" name="Int. J. Syst. Evol. Microbiol.">
        <title>The Global Catalogue of Microorganisms (GCM) 10K type strain sequencing project: providing services to taxonomists for standard genome sequencing and annotation.</title>
        <authorList>
            <consortium name="The Broad Institute Genomics Platform"/>
            <consortium name="The Broad Institute Genome Sequencing Center for Infectious Disease"/>
            <person name="Wu L."/>
            <person name="Ma J."/>
        </authorList>
    </citation>
    <scope>NUCLEOTIDE SEQUENCE [LARGE SCALE GENOMIC DNA]</scope>
    <source>
        <strain evidence="2">NBRC 110140</strain>
    </source>
</reference>
<dbReference type="Pfam" id="PF06835">
    <property type="entry name" value="LptC"/>
    <property type="match status" value="1"/>
</dbReference>
<dbReference type="Proteomes" id="UP001156694">
    <property type="component" value="Unassembled WGS sequence"/>
</dbReference>
<evidence type="ECO:0000313" key="2">
    <source>
        <dbReference type="Proteomes" id="UP001156694"/>
    </source>
</evidence>
<accession>A0ABQ5VW22</accession>
<evidence type="ECO:0000313" key="1">
    <source>
        <dbReference type="EMBL" id="GLQ35497.1"/>
    </source>
</evidence>
<proteinExistence type="predicted"/>
<sequence length="210" mass="22493">MTARRDTYSTVVKWTKRILPLFALLLLISIFTLTKGDALRNGTLFVPPEVLNLATGQKITNPHFSGVTDAGDAYLVAADAALPDAPKPSRIDLENPRLEINTHKGLTLNSTAQSGALNIKSHSANLRGDVILETSNGYLAQGQGIEFNLKTGSATSAGKVQVEGPIGSITAGQFSVFQNTSTDARRNQGVLKFSQGVRLIYLPSERKSAK</sequence>
<comment type="caution">
    <text evidence="1">The sequence shown here is derived from an EMBL/GenBank/DDBJ whole genome shotgun (WGS) entry which is preliminary data.</text>
</comment>
<dbReference type="EMBL" id="BSNN01000004">
    <property type="protein sequence ID" value="GLQ35497.1"/>
    <property type="molecule type" value="Genomic_DNA"/>
</dbReference>
<gene>
    <name evidence="1" type="ORF">GCM10007939_17800</name>
</gene>
<evidence type="ECO:0008006" key="3">
    <source>
        <dbReference type="Google" id="ProtNLM"/>
    </source>
</evidence>
<dbReference type="RefSeq" id="WP_284378010.1">
    <property type="nucleotide sequence ID" value="NZ_BSNN01000004.1"/>
</dbReference>
<protein>
    <recommendedName>
        <fullName evidence="3">Lipopolysaccharide export system protein LptC</fullName>
    </recommendedName>
</protein>
<name>A0ABQ5VW22_9RHOB</name>
<dbReference type="InterPro" id="IPR010664">
    <property type="entry name" value="LipoPS_assembly_LptC-rel"/>
</dbReference>
<organism evidence="1 2">
    <name type="scientific">Amylibacter marinus</name>
    <dbReference type="NCBI Taxonomy" id="1475483"/>
    <lineage>
        <taxon>Bacteria</taxon>
        <taxon>Pseudomonadati</taxon>
        <taxon>Pseudomonadota</taxon>
        <taxon>Alphaproteobacteria</taxon>
        <taxon>Rhodobacterales</taxon>
        <taxon>Paracoccaceae</taxon>
        <taxon>Amylibacter</taxon>
    </lineage>
</organism>
<dbReference type="Gene3D" id="2.60.450.10">
    <property type="entry name" value="Lipopolysaccharide (LPS) transport protein A like domain"/>
    <property type="match status" value="1"/>
</dbReference>
<keyword evidence="2" id="KW-1185">Reference proteome</keyword>